<sequence>MSIVKFVKLIYLFVLFFIIISTFIPVIESAGRESRAGQKLIRFGRAGQKLIRFGRSLNPPPPADIANEEGIVYDEHDPDFHFNDYNAFKRGGQKLIRFGKK</sequence>
<evidence type="ECO:0000313" key="3">
    <source>
        <dbReference type="WBParaSite" id="SSTP_0000086700.1"/>
    </source>
</evidence>
<dbReference type="WBParaSite" id="TCONS_00010645.p1">
    <property type="protein sequence ID" value="TCONS_00010645.p1"/>
    <property type="gene ID" value="XLOC_004061"/>
</dbReference>
<keyword evidence="1" id="KW-1133">Transmembrane helix</keyword>
<evidence type="ECO:0000313" key="4">
    <source>
        <dbReference type="WBParaSite" id="TCONS_00010645.p1"/>
    </source>
</evidence>
<dbReference type="Proteomes" id="UP000035681">
    <property type="component" value="Unplaced"/>
</dbReference>
<proteinExistence type="predicted"/>
<keyword evidence="1" id="KW-0812">Transmembrane</keyword>
<keyword evidence="1" id="KW-0472">Membrane</keyword>
<evidence type="ECO:0000313" key="2">
    <source>
        <dbReference type="Proteomes" id="UP000035681"/>
    </source>
</evidence>
<accession>A0A0K0DUF4</accession>
<organism evidence="3">
    <name type="scientific">Strongyloides stercoralis</name>
    <name type="common">Threadworm</name>
    <dbReference type="NCBI Taxonomy" id="6248"/>
    <lineage>
        <taxon>Eukaryota</taxon>
        <taxon>Metazoa</taxon>
        <taxon>Ecdysozoa</taxon>
        <taxon>Nematoda</taxon>
        <taxon>Chromadorea</taxon>
        <taxon>Rhabditida</taxon>
        <taxon>Tylenchina</taxon>
        <taxon>Panagrolaimomorpha</taxon>
        <taxon>Strongyloidoidea</taxon>
        <taxon>Strongyloididae</taxon>
        <taxon>Strongyloides</taxon>
    </lineage>
</organism>
<dbReference type="AlphaFoldDB" id="A0A0K0DUF4"/>
<evidence type="ECO:0000256" key="1">
    <source>
        <dbReference type="SAM" id="Phobius"/>
    </source>
</evidence>
<reference evidence="3" key="1">
    <citation type="submission" date="2015-08" db="UniProtKB">
        <authorList>
            <consortium name="WormBaseParasite"/>
        </authorList>
    </citation>
    <scope>IDENTIFICATION</scope>
</reference>
<keyword evidence="2" id="KW-1185">Reference proteome</keyword>
<name>A0A0K0DUF4_STRER</name>
<dbReference type="WBParaSite" id="SSTP_0000086700.1">
    <property type="protein sequence ID" value="SSTP_0000086700.1"/>
    <property type="gene ID" value="SSTP_0000086700"/>
</dbReference>
<protein>
    <submittedName>
        <fullName evidence="3 4">Uncharacterized protein</fullName>
    </submittedName>
</protein>
<feature type="transmembrane region" description="Helical" evidence="1">
    <location>
        <begin position="6"/>
        <end position="27"/>
    </location>
</feature>